<dbReference type="Proteomes" id="UP001054889">
    <property type="component" value="Unassembled WGS sequence"/>
</dbReference>
<keyword evidence="2" id="KW-0234">DNA repair</keyword>
<evidence type="ECO:0000313" key="4">
    <source>
        <dbReference type="EMBL" id="GJM99773.1"/>
    </source>
</evidence>
<keyword evidence="5" id="KW-1185">Reference proteome</keyword>
<dbReference type="GO" id="GO:0016887">
    <property type="term" value="F:ATP hydrolysis activity"/>
    <property type="evidence" value="ECO:0007669"/>
    <property type="project" value="InterPro"/>
</dbReference>
<dbReference type="InterPro" id="IPR041006">
    <property type="entry name" value="Morc_S5"/>
</dbReference>
<organism evidence="4 5">
    <name type="scientific">Eleusine coracana subsp. coracana</name>
    <dbReference type="NCBI Taxonomy" id="191504"/>
    <lineage>
        <taxon>Eukaryota</taxon>
        <taxon>Viridiplantae</taxon>
        <taxon>Streptophyta</taxon>
        <taxon>Embryophyta</taxon>
        <taxon>Tracheophyta</taxon>
        <taxon>Spermatophyta</taxon>
        <taxon>Magnoliopsida</taxon>
        <taxon>Liliopsida</taxon>
        <taxon>Poales</taxon>
        <taxon>Poaceae</taxon>
        <taxon>PACMAD clade</taxon>
        <taxon>Chloridoideae</taxon>
        <taxon>Cynodonteae</taxon>
        <taxon>Eleusininae</taxon>
        <taxon>Eleusine</taxon>
    </lineage>
</organism>
<evidence type="ECO:0000313" key="5">
    <source>
        <dbReference type="Proteomes" id="UP001054889"/>
    </source>
</evidence>
<dbReference type="PANTHER" id="PTHR23336:SF65">
    <property type="entry name" value="PROTEIN MICRORCHIDIA 6"/>
    <property type="match status" value="1"/>
</dbReference>
<gene>
    <name evidence="4" type="primary">ga16904</name>
    <name evidence="4" type="ORF">PR202_ga16904</name>
</gene>
<dbReference type="InterPro" id="IPR045261">
    <property type="entry name" value="MORC_ATPase"/>
</dbReference>
<accession>A0AAV5CMM1</accession>
<keyword evidence="1" id="KW-0227">DNA damage</keyword>
<sequence length="170" mass="19688">MPWQFRGMEFHGTKIIVFNLWLNDEREMELDFTTDEEVDVITTIGFLKGAPKLDIYGFNVYHKNRLILVSEEQSRVIISENTTLKADRQVQVTGQAAMRVTAFRNRTCSELEATAHQLALKVDKLRQELDYWKDVCKGYTTQLQSCDRNQALHCNGHYYHTSLGYYGSGL</sequence>
<dbReference type="PANTHER" id="PTHR23336">
    <property type="entry name" value="ZINC FINGER CW-TYPE COILED-COIL DOMAIN PROTEIN 3"/>
    <property type="match status" value="1"/>
</dbReference>
<dbReference type="GO" id="GO:0006281">
    <property type="term" value="P:DNA repair"/>
    <property type="evidence" value="ECO:0007669"/>
    <property type="project" value="UniProtKB-KW"/>
</dbReference>
<protein>
    <recommendedName>
        <fullName evidence="3">Morc S5 domain-containing protein</fullName>
    </recommendedName>
</protein>
<name>A0AAV5CMM1_ELECO</name>
<dbReference type="GO" id="GO:0005634">
    <property type="term" value="C:nucleus"/>
    <property type="evidence" value="ECO:0007669"/>
    <property type="project" value="TreeGrafter"/>
</dbReference>
<dbReference type="AlphaFoldDB" id="A0AAV5CMM1"/>
<evidence type="ECO:0000259" key="3">
    <source>
        <dbReference type="Pfam" id="PF17942"/>
    </source>
</evidence>
<evidence type="ECO:0000256" key="1">
    <source>
        <dbReference type="ARBA" id="ARBA00022763"/>
    </source>
</evidence>
<feature type="domain" description="Morc S5" evidence="3">
    <location>
        <begin position="16"/>
        <end position="69"/>
    </location>
</feature>
<proteinExistence type="predicted"/>
<reference evidence="4" key="2">
    <citation type="submission" date="2021-12" db="EMBL/GenBank/DDBJ databases">
        <title>Resequencing data analysis of finger millet.</title>
        <authorList>
            <person name="Hatakeyama M."/>
            <person name="Aluri S."/>
            <person name="Balachadran M.T."/>
            <person name="Sivarajan S.R."/>
            <person name="Poveda L."/>
            <person name="Shimizu-Inatsugi R."/>
            <person name="Schlapbach R."/>
            <person name="Sreeman S.M."/>
            <person name="Shimizu K.K."/>
        </authorList>
    </citation>
    <scope>NUCLEOTIDE SEQUENCE</scope>
</reference>
<dbReference type="EMBL" id="BQKI01000008">
    <property type="protein sequence ID" value="GJM99773.1"/>
    <property type="molecule type" value="Genomic_DNA"/>
</dbReference>
<dbReference type="Pfam" id="PF17942">
    <property type="entry name" value="Morc6_S5"/>
    <property type="match status" value="1"/>
</dbReference>
<evidence type="ECO:0000256" key="2">
    <source>
        <dbReference type="ARBA" id="ARBA00023204"/>
    </source>
</evidence>
<reference evidence="4" key="1">
    <citation type="journal article" date="2018" name="DNA Res.">
        <title>Multiple hybrid de novo genome assembly of finger millet, an orphan allotetraploid crop.</title>
        <authorList>
            <person name="Hatakeyama M."/>
            <person name="Aluri S."/>
            <person name="Balachadran M.T."/>
            <person name="Sivarajan S.R."/>
            <person name="Patrignani A."/>
            <person name="Gruter S."/>
            <person name="Poveda L."/>
            <person name="Shimizu-Inatsugi R."/>
            <person name="Baeten J."/>
            <person name="Francoijs K.J."/>
            <person name="Nataraja K.N."/>
            <person name="Reddy Y.A.N."/>
            <person name="Phadnis S."/>
            <person name="Ravikumar R.L."/>
            <person name="Schlapbach R."/>
            <person name="Sreeman S.M."/>
            <person name="Shimizu K.K."/>
        </authorList>
    </citation>
    <scope>NUCLEOTIDE SEQUENCE</scope>
</reference>
<comment type="caution">
    <text evidence="4">The sequence shown here is derived from an EMBL/GenBank/DDBJ whole genome shotgun (WGS) entry which is preliminary data.</text>
</comment>